<dbReference type="OrthoDB" id="6111975at2"/>
<dbReference type="PROSITE" id="PS00107">
    <property type="entry name" value="PROTEIN_KINASE_ATP"/>
    <property type="match status" value="1"/>
</dbReference>
<keyword evidence="2 5" id="KW-0547">Nucleotide-binding</keyword>
<gene>
    <name evidence="8" type="primary">prkC_17</name>
    <name evidence="8" type="ORF">V22_42030</name>
</gene>
<evidence type="ECO:0000313" key="8">
    <source>
        <dbReference type="EMBL" id="QDT66931.1"/>
    </source>
</evidence>
<dbReference type="PANTHER" id="PTHR43289">
    <property type="entry name" value="MITOGEN-ACTIVATED PROTEIN KINASE KINASE KINASE 20-RELATED"/>
    <property type="match status" value="1"/>
</dbReference>
<keyword evidence="1 8" id="KW-0808">Transferase</keyword>
<dbReference type="EC" id="2.7.11.1" evidence="8"/>
<organism evidence="8 9">
    <name type="scientific">Calycomorphotria hydatis</name>
    <dbReference type="NCBI Taxonomy" id="2528027"/>
    <lineage>
        <taxon>Bacteria</taxon>
        <taxon>Pseudomonadati</taxon>
        <taxon>Planctomycetota</taxon>
        <taxon>Planctomycetia</taxon>
        <taxon>Planctomycetales</taxon>
        <taxon>Planctomycetaceae</taxon>
        <taxon>Calycomorphotria</taxon>
    </lineage>
</organism>
<evidence type="ECO:0000256" key="2">
    <source>
        <dbReference type="ARBA" id="ARBA00022741"/>
    </source>
</evidence>
<protein>
    <submittedName>
        <fullName evidence="8">Serine/threonine-protein kinase PrkC</fullName>
        <ecNumber evidence="8">2.7.11.1</ecNumber>
    </submittedName>
</protein>
<feature type="transmembrane region" description="Helical" evidence="6">
    <location>
        <begin position="713"/>
        <end position="737"/>
    </location>
</feature>
<dbReference type="PROSITE" id="PS00108">
    <property type="entry name" value="PROTEIN_KINASE_ST"/>
    <property type="match status" value="1"/>
</dbReference>
<keyword evidence="6" id="KW-1133">Transmembrane helix</keyword>
<dbReference type="PROSITE" id="PS50011">
    <property type="entry name" value="PROTEIN_KINASE_DOM"/>
    <property type="match status" value="1"/>
</dbReference>
<feature type="transmembrane region" description="Helical" evidence="6">
    <location>
        <begin position="536"/>
        <end position="558"/>
    </location>
</feature>
<feature type="transmembrane region" description="Helical" evidence="6">
    <location>
        <begin position="588"/>
        <end position="612"/>
    </location>
</feature>
<evidence type="ECO:0000256" key="4">
    <source>
        <dbReference type="ARBA" id="ARBA00022840"/>
    </source>
</evidence>
<evidence type="ECO:0000256" key="6">
    <source>
        <dbReference type="SAM" id="Phobius"/>
    </source>
</evidence>
<feature type="transmembrane region" description="Helical" evidence="6">
    <location>
        <begin position="681"/>
        <end position="701"/>
    </location>
</feature>
<evidence type="ECO:0000256" key="5">
    <source>
        <dbReference type="PROSITE-ProRule" id="PRU10141"/>
    </source>
</evidence>
<feature type="binding site" evidence="5">
    <location>
        <position position="199"/>
    </location>
    <ligand>
        <name>ATP</name>
        <dbReference type="ChEBI" id="CHEBI:30616"/>
    </ligand>
</feature>
<feature type="domain" description="Protein kinase" evidence="7">
    <location>
        <begin position="170"/>
        <end position="473"/>
    </location>
</feature>
<reference evidence="8 9" key="1">
    <citation type="submission" date="2019-02" db="EMBL/GenBank/DDBJ databases">
        <title>Deep-cultivation of Planctomycetes and their phenomic and genomic characterization uncovers novel biology.</title>
        <authorList>
            <person name="Wiegand S."/>
            <person name="Jogler M."/>
            <person name="Boedeker C."/>
            <person name="Pinto D."/>
            <person name="Vollmers J."/>
            <person name="Rivas-Marin E."/>
            <person name="Kohn T."/>
            <person name="Peeters S.H."/>
            <person name="Heuer A."/>
            <person name="Rast P."/>
            <person name="Oberbeckmann S."/>
            <person name="Bunk B."/>
            <person name="Jeske O."/>
            <person name="Meyerdierks A."/>
            <person name="Storesund J.E."/>
            <person name="Kallscheuer N."/>
            <person name="Luecker S."/>
            <person name="Lage O.M."/>
            <person name="Pohl T."/>
            <person name="Merkel B.J."/>
            <person name="Hornburger P."/>
            <person name="Mueller R.-W."/>
            <person name="Bruemmer F."/>
            <person name="Labrenz M."/>
            <person name="Spormann A.M."/>
            <person name="Op den Camp H."/>
            <person name="Overmann J."/>
            <person name="Amann R."/>
            <person name="Jetten M.S.M."/>
            <person name="Mascher T."/>
            <person name="Medema M.H."/>
            <person name="Devos D.P."/>
            <person name="Kaster A.-K."/>
            <person name="Ovreas L."/>
            <person name="Rohde M."/>
            <person name="Galperin M.Y."/>
            <person name="Jogler C."/>
        </authorList>
    </citation>
    <scope>NUCLEOTIDE SEQUENCE [LARGE SCALE GENOMIC DNA]</scope>
    <source>
        <strain evidence="8 9">V22</strain>
    </source>
</reference>
<proteinExistence type="predicted"/>
<dbReference type="SUPFAM" id="SSF56112">
    <property type="entry name" value="Protein kinase-like (PK-like)"/>
    <property type="match status" value="1"/>
</dbReference>
<dbReference type="Gene3D" id="1.10.510.10">
    <property type="entry name" value="Transferase(Phosphotransferase) domain 1"/>
    <property type="match status" value="1"/>
</dbReference>
<dbReference type="GO" id="GO:0005524">
    <property type="term" value="F:ATP binding"/>
    <property type="evidence" value="ECO:0007669"/>
    <property type="project" value="UniProtKB-UniRule"/>
</dbReference>
<dbReference type="Gene3D" id="3.30.200.20">
    <property type="entry name" value="Phosphorylase Kinase, domain 1"/>
    <property type="match status" value="1"/>
</dbReference>
<dbReference type="InterPro" id="IPR000719">
    <property type="entry name" value="Prot_kinase_dom"/>
</dbReference>
<dbReference type="RefSeq" id="WP_145266468.1">
    <property type="nucleotide sequence ID" value="NZ_CP036316.1"/>
</dbReference>
<dbReference type="EMBL" id="CP036316">
    <property type="protein sequence ID" value="QDT66931.1"/>
    <property type="molecule type" value="Genomic_DNA"/>
</dbReference>
<dbReference type="KEGG" id="chya:V22_42030"/>
<evidence type="ECO:0000256" key="3">
    <source>
        <dbReference type="ARBA" id="ARBA00022777"/>
    </source>
</evidence>
<sequence length="750" mass="83707">MSDSESFPSSALTEFEEDSLSQTYSALTGALDNLIEVWEGNPLEPPDLAVFLPARKDSRLLVLVELIKIDLEYRWTDRRAPKTLDEYLVEFKELEPTTLPADLIYEEFHFRNRAGERVSRSDYLERFPAQADALERLLQIDEPYQTTRIFTGSAKTPLEEFAPGMSVDDFDLLTALGEGAFAKVFLARQRSMQRLVALKVSADSGTEPQTLAQLDHDHIVRVYDVRQLPADQLRLLYMQYLPGGTLQQVVRMRRIRANETLSGRILVDAVKLSLESRGEASSGPQQLSELDWATLVCQLGAGLARGLEYAHRRNVLHRDIKPANVLLTADGQPKLADFNISFSSDVEGDSAESYFGGSLAYMSPEQLEACHPTLPRQANELDGRSDVYSLGVVVWELLTGYRPFDDEVAGRERLGLLDEMIARRQAGPDESSLSGCGSCTEGLRHALHGALQPDREQRWSSAGEFAKRLEVCLEPRAEQLLFTPDSNWQQWMRWLTPLVFVLLAGIPNGLAAWFNYEYNDHHIIDQLRNSGTKEAFDYFAAWVNGICFPVGLGLGIAYSWSIRKTVLDCLAGRPPDASRFTQQRHRCLRFGLVGAVIGVSLWTIAGVLYPIYIGYIHPNMPYVEYIEFFGSMVLSGLIAAVYPFFFVTWFSLRLLYPPLLQTDLNCSADVDQYVLLKRLNWTALGLAALIPMLAVVAVITMNALSSGGESDATWALVCVSIGGLLGVIAAAAIFRILDRDLTAFEQIASH</sequence>
<keyword evidence="9" id="KW-1185">Reference proteome</keyword>
<dbReference type="InterPro" id="IPR008271">
    <property type="entry name" value="Ser/Thr_kinase_AS"/>
</dbReference>
<dbReference type="Pfam" id="PF00069">
    <property type="entry name" value="Pkinase"/>
    <property type="match status" value="1"/>
</dbReference>
<dbReference type="SMART" id="SM00220">
    <property type="entry name" value="S_TKc"/>
    <property type="match status" value="1"/>
</dbReference>
<name>A0A517TEX5_9PLAN</name>
<dbReference type="PANTHER" id="PTHR43289:SF34">
    <property type="entry name" value="SERINE_THREONINE-PROTEIN KINASE YBDM-RELATED"/>
    <property type="match status" value="1"/>
</dbReference>
<evidence type="ECO:0000313" key="9">
    <source>
        <dbReference type="Proteomes" id="UP000319976"/>
    </source>
</evidence>
<evidence type="ECO:0000259" key="7">
    <source>
        <dbReference type="PROSITE" id="PS50011"/>
    </source>
</evidence>
<dbReference type="InterPro" id="IPR011009">
    <property type="entry name" value="Kinase-like_dom_sf"/>
</dbReference>
<keyword evidence="6" id="KW-0472">Membrane</keyword>
<dbReference type="CDD" id="cd14014">
    <property type="entry name" value="STKc_PknB_like"/>
    <property type="match status" value="1"/>
</dbReference>
<evidence type="ECO:0000256" key="1">
    <source>
        <dbReference type="ARBA" id="ARBA00022679"/>
    </source>
</evidence>
<dbReference type="AlphaFoldDB" id="A0A517TEX5"/>
<dbReference type="InterPro" id="IPR017441">
    <property type="entry name" value="Protein_kinase_ATP_BS"/>
</dbReference>
<keyword evidence="4 5" id="KW-0067">ATP-binding</keyword>
<dbReference type="Proteomes" id="UP000319976">
    <property type="component" value="Chromosome"/>
</dbReference>
<keyword evidence="6" id="KW-0812">Transmembrane</keyword>
<dbReference type="GO" id="GO:0004674">
    <property type="term" value="F:protein serine/threonine kinase activity"/>
    <property type="evidence" value="ECO:0007669"/>
    <property type="project" value="UniProtKB-EC"/>
</dbReference>
<keyword evidence="3 8" id="KW-0418">Kinase</keyword>
<feature type="transmembrane region" description="Helical" evidence="6">
    <location>
        <begin position="632"/>
        <end position="652"/>
    </location>
</feature>
<accession>A0A517TEX5</accession>